<dbReference type="InterPro" id="IPR009057">
    <property type="entry name" value="Homeodomain-like_sf"/>
</dbReference>
<evidence type="ECO:0000256" key="3">
    <source>
        <dbReference type="SAM" id="Phobius"/>
    </source>
</evidence>
<proteinExistence type="predicted"/>
<dbReference type="InterPro" id="IPR001647">
    <property type="entry name" value="HTH_TetR"/>
</dbReference>
<keyword evidence="3" id="KW-1133">Transmembrane helix</keyword>
<accession>A0ABV1IDX6</accession>
<protein>
    <submittedName>
        <fullName evidence="5">TetR/AcrR family transcriptional regulator</fullName>
    </submittedName>
</protein>
<gene>
    <name evidence="5" type="ORF">AAAT05_00205</name>
</gene>
<keyword evidence="6" id="KW-1185">Reference proteome</keyword>
<evidence type="ECO:0000313" key="5">
    <source>
        <dbReference type="EMBL" id="MEQ2636776.1"/>
    </source>
</evidence>
<feature type="domain" description="HTH tetR-type" evidence="4">
    <location>
        <begin position="6"/>
        <end position="66"/>
    </location>
</feature>
<reference evidence="5 6" key="1">
    <citation type="submission" date="2024-04" db="EMBL/GenBank/DDBJ databases">
        <title>Human intestinal bacterial collection.</title>
        <authorList>
            <person name="Pauvert C."/>
            <person name="Hitch T.C.A."/>
            <person name="Clavel T."/>
        </authorList>
    </citation>
    <scope>NUCLEOTIDE SEQUENCE [LARGE SCALE GENOMIC DNA]</scope>
    <source>
        <strain evidence="5 6">CLA-AA-H197</strain>
    </source>
</reference>
<evidence type="ECO:0000256" key="1">
    <source>
        <dbReference type="ARBA" id="ARBA00023125"/>
    </source>
</evidence>
<feature type="transmembrane region" description="Helical" evidence="3">
    <location>
        <begin position="138"/>
        <end position="156"/>
    </location>
</feature>
<dbReference type="SUPFAM" id="SSF46689">
    <property type="entry name" value="Homeodomain-like"/>
    <property type="match status" value="1"/>
</dbReference>
<dbReference type="PROSITE" id="PS50977">
    <property type="entry name" value="HTH_TETR_2"/>
    <property type="match status" value="1"/>
</dbReference>
<comment type="caution">
    <text evidence="5">The sequence shown here is derived from an EMBL/GenBank/DDBJ whole genome shotgun (WGS) entry which is preliminary data.</text>
</comment>
<dbReference type="Pfam" id="PF14278">
    <property type="entry name" value="TetR_C_8"/>
    <property type="match status" value="1"/>
</dbReference>
<dbReference type="PANTHER" id="PTHR43479:SF7">
    <property type="entry name" value="TETR-FAMILY TRANSCRIPTIONAL REGULATOR"/>
    <property type="match status" value="1"/>
</dbReference>
<dbReference type="Gene3D" id="1.10.357.10">
    <property type="entry name" value="Tetracycline Repressor, domain 2"/>
    <property type="match status" value="1"/>
</dbReference>
<evidence type="ECO:0000259" key="4">
    <source>
        <dbReference type="PROSITE" id="PS50977"/>
    </source>
</evidence>
<dbReference type="InterPro" id="IPR039532">
    <property type="entry name" value="TetR_C_Firmicutes"/>
</dbReference>
<keyword evidence="3" id="KW-0472">Membrane</keyword>
<dbReference type="InterPro" id="IPR050624">
    <property type="entry name" value="HTH-type_Tx_Regulator"/>
</dbReference>
<dbReference type="Proteomes" id="UP001478817">
    <property type="component" value="Unassembled WGS sequence"/>
</dbReference>
<sequence length="179" mass="20020">MDARKRRSRLAIEQAFSELLLERDYAKITVADILARSGVGRATFYAQFKGKDDLLAELVSGLCTCALRVDDGSDLGPEQQLEQVLQNLWERREGVKALVKGAGSRRFADCLRHAIVSRAARTVPEEPTGPAGQMNRSFLLHHIAATFVGMVQWWAWSDFASTPQKLAEDFLRATKPLFE</sequence>
<evidence type="ECO:0000313" key="6">
    <source>
        <dbReference type="Proteomes" id="UP001478817"/>
    </source>
</evidence>
<dbReference type="RefSeq" id="WP_349181139.1">
    <property type="nucleotide sequence ID" value="NZ_JBBNGS010000001.1"/>
</dbReference>
<dbReference type="PANTHER" id="PTHR43479">
    <property type="entry name" value="ACREF/ENVCD OPERON REPRESSOR-RELATED"/>
    <property type="match status" value="1"/>
</dbReference>
<dbReference type="EMBL" id="JBBNGS010000001">
    <property type="protein sequence ID" value="MEQ2636776.1"/>
    <property type="molecule type" value="Genomic_DNA"/>
</dbReference>
<feature type="DNA-binding region" description="H-T-H motif" evidence="2">
    <location>
        <begin position="29"/>
        <end position="48"/>
    </location>
</feature>
<dbReference type="Pfam" id="PF00440">
    <property type="entry name" value="TetR_N"/>
    <property type="match status" value="1"/>
</dbReference>
<name>A0ABV1IDX6_9ACTN</name>
<evidence type="ECO:0000256" key="2">
    <source>
        <dbReference type="PROSITE-ProRule" id="PRU00335"/>
    </source>
</evidence>
<keyword evidence="1 2" id="KW-0238">DNA-binding</keyword>
<keyword evidence="3" id="KW-0812">Transmembrane</keyword>
<organism evidence="5 6">
    <name type="scientific">Paratractidigestivibacter faecalis</name>
    <dbReference type="NCBI Taxonomy" id="2292441"/>
    <lineage>
        <taxon>Bacteria</taxon>
        <taxon>Bacillati</taxon>
        <taxon>Actinomycetota</taxon>
        <taxon>Coriobacteriia</taxon>
        <taxon>Coriobacteriales</taxon>
        <taxon>Atopobiaceae</taxon>
        <taxon>Paratractidigestivibacter</taxon>
    </lineage>
</organism>